<evidence type="ECO:0000313" key="3">
    <source>
        <dbReference type="Proteomes" id="UP001165427"/>
    </source>
</evidence>
<dbReference type="Proteomes" id="UP001165427">
    <property type="component" value="Unassembled WGS sequence"/>
</dbReference>
<proteinExistence type="predicted"/>
<comment type="caution">
    <text evidence="2">The sequence shown here is derived from an EMBL/GenBank/DDBJ whole genome shotgun (WGS) entry which is preliminary data.</text>
</comment>
<evidence type="ECO:0000256" key="1">
    <source>
        <dbReference type="SAM" id="MobiDB-lite"/>
    </source>
</evidence>
<feature type="compositionally biased region" description="Low complexity" evidence="1">
    <location>
        <begin position="94"/>
        <end position="108"/>
    </location>
</feature>
<evidence type="ECO:0000313" key="2">
    <source>
        <dbReference type="EMBL" id="MCJ8501983.1"/>
    </source>
</evidence>
<protein>
    <recommendedName>
        <fullName evidence="4">Type IV pilus biogenesis</fullName>
    </recommendedName>
</protein>
<gene>
    <name evidence="2" type="ORF">MRX98_15475</name>
</gene>
<organism evidence="2 3">
    <name type="scientific">Desulfatitalea alkaliphila</name>
    <dbReference type="NCBI Taxonomy" id="2929485"/>
    <lineage>
        <taxon>Bacteria</taxon>
        <taxon>Pseudomonadati</taxon>
        <taxon>Thermodesulfobacteriota</taxon>
        <taxon>Desulfobacteria</taxon>
        <taxon>Desulfobacterales</taxon>
        <taxon>Desulfosarcinaceae</taxon>
        <taxon>Desulfatitalea</taxon>
    </lineage>
</organism>
<accession>A0AA41RB99</accession>
<reference evidence="2" key="1">
    <citation type="submission" date="2022-04" db="EMBL/GenBank/DDBJ databases">
        <title>Desulfatitalea alkaliphila sp. nov., a novel anaerobic sulfate-reducing bacterium isolated from terrestrial mud volcano, Taman Peninsula, Russia.</title>
        <authorList>
            <person name="Khomyakova M.A."/>
            <person name="Merkel A.Y."/>
            <person name="Slobodkin A.I."/>
        </authorList>
    </citation>
    <scope>NUCLEOTIDE SEQUENCE</scope>
    <source>
        <strain evidence="2">M08but</strain>
    </source>
</reference>
<dbReference type="AlphaFoldDB" id="A0AA41RB99"/>
<dbReference type="EMBL" id="JALJRB010000019">
    <property type="protein sequence ID" value="MCJ8501983.1"/>
    <property type="molecule type" value="Genomic_DNA"/>
</dbReference>
<dbReference type="RefSeq" id="WP_246911621.1">
    <property type="nucleotide sequence ID" value="NZ_JALJRB010000019.1"/>
</dbReference>
<name>A0AA41RB99_9BACT</name>
<keyword evidence="3" id="KW-1185">Reference proteome</keyword>
<sequence>MSMREKWIVAVMCLTLVYGAHELLGKSVGTGRATQPPGRDASLEEVRRFAEEMSRKAGEQVISDADRHVIAQALAPWTEDPFIASLRPLSSQPGQRQGDSARAAAASSGPPAFAFTGFLRFGETRMAIINGMEYARGEALGTDGLYVHSISEQRVVLGKVGSAHRIVLPLREMD</sequence>
<evidence type="ECO:0008006" key="4">
    <source>
        <dbReference type="Google" id="ProtNLM"/>
    </source>
</evidence>
<feature type="region of interest" description="Disordered" evidence="1">
    <location>
        <begin position="88"/>
        <end position="108"/>
    </location>
</feature>